<sequence length="64" mass="7261">MWTAVHVVDSYNRAKEIENKLIDEGFLVKVEVFTKEGDTLLYEILAPELEAEDVQLALLDLGII</sequence>
<evidence type="ECO:0000313" key="3">
    <source>
        <dbReference type="Proteomes" id="UP000462760"/>
    </source>
</evidence>
<organism evidence="2 3">
    <name type="scientific">Anaerosalibacter bizertensis</name>
    <dbReference type="NCBI Taxonomy" id="932217"/>
    <lineage>
        <taxon>Bacteria</taxon>
        <taxon>Bacillati</taxon>
        <taxon>Bacillota</taxon>
        <taxon>Tissierellia</taxon>
        <taxon>Tissierellales</taxon>
        <taxon>Sporanaerobacteraceae</taxon>
        <taxon>Anaerosalibacter</taxon>
    </lineage>
</organism>
<evidence type="ECO:0000313" key="1">
    <source>
        <dbReference type="EMBL" id="MCG4563912.1"/>
    </source>
</evidence>
<dbReference type="Proteomes" id="UP000462760">
    <property type="component" value="Unassembled WGS sequence"/>
</dbReference>
<dbReference type="AlphaFoldDB" id="A0A844FF02"/>
<accession>A0A844FF02</accession>
<proteinExistence type="predicted"/>
<dbReference type="EMBL" id="JAKNID010000001">
    <property type="protein sequence ID" value="MCG4563912.1"/>
    <property type="molecule type" value="Genomic_DNA"/>
</dbReference>
<reference evidence="1" key="2">
    <citation type="submission" date="2022-01" db="EMBL/GenBank/DDBJ databases">
        <title>Collection of gut derived symbiotic bacterial strains cultured from healthy donors.</title>
        <authorList>
            <person name="Lin H."/>
            <person name="Kohout C."/>
            <person name="Waligurski E."/>
            <person name="Pamer E.G."/>
        </authorList>
    </citation>
    <scope>NUCLEOTIDE SEQUENCE</scope>
    <source>
        <strain evidence="1">MSK.14.39</strain>
    </source>
</reference>
<comment type="caution">
    <text evidence="2">The sequence shown here is derived from an EMBL/GenBank/DDBJ whole genome shotgun (WGS) entry which is preliminary data.</text>
</comment>
<protein>
    <recommendedName>
        <fullName evidence="5">SPOR domain-containing protein</fullName>
    </recommendedName>
</protein>
<dbReference type="EMBL" id="VULR01000002">
    <property type="protein sequence ID" value="MSS42587.1"/>
    <property type="molecule type" value="Genomic_DNA"/>
</dbReference>
<name>A0A844FF02_9FIRM</name>
<gene>
    <name evidence="2" type="ORF">FYJ27_02395</name>
    <name evidence="1" type="ORF">L0P62_00475</name>
</gene>
<dbReference type="RefSeq" id="WP_154482595.1">
    <property type="nucleotide sequence ID" value="NZ_JAHLOA010000018.1"/>
</dbReference>
<evidence type="ECO:0000313" key="4">
    <source>
        <dbReference type="Proteomes" id="UP001108123"/>
    </source>
</evidence>
<dbReference type="Proteomes" id="UP001108123">
    <property type="component" value="Unassembled WGS sequence"/>
</dbReference>
<evidence type="ECO:0000313" key="2">
    <source>
        <dbReference type="EMBL" id="MSS42587.1"/>
    </source>
</evidence>
<reference evidence="2 3" key="1">
    <citation type="submission" date="2019-08" db="EMBL/GenBank/DDBJ databases">
        <title>In-depth cultivation of the pig gut microbiome towards novel bacterial diversity and tailored functional studies.</title>
        <authorList>
            <person name="Wylensek D."/>
            <person name="Hitch T.C.A."/>
            <person name="Clavel T."/>
        </authorList>
    </citation>
    <scope>NUCLEOTIDE SEQUENCE [LARGE SCALE GENOMIC DNA]</scope>
    <source>
        <strain evidence="2 3">Med78-601-WT-4W-RMD-3</strain>
    </source>
</reference>
<keyword evidence="4" id="KW-1185">Reference proteome</keyword>
<evidence type="ECO:0008006" key="5">
    <source>
        <dbReference type="Google" id="ProtNLM"/>
    </source>
</evidence>
<dbReference type="OrthoDB" id="1684603at2"/>